<name>K9VTG8_9CYAN</name>
<dbReference type="HOGENOM" id="CLU_769116_0_0_3"/>
<dbReference type="SUPFAM" id="SSF48452">
    <property type="entry name" value="TPR-like"/>
    <property type="match status" value="1"/>
</dbReference>
<organism evidence="1 2">
    <name type="scientific">Phormidium nigroviride PCC 7112</name>
    <dbReference type="NCBI Taxonomy" id="179408"/>
    <lineage>
        <taxon>Bacteria</taxon>
        <taxon>Bacillati</taxon>
        <taxon>Cyanobacteriota</taxon>
        <taxon>Cyanophyceae</taxon>
        <taxon>Oscillatoriophycideae</taxon>
        <taxon>Oscillatoriales</taxon>
        <taxon>Oscillatoriaceae</taxon>
        <taxon>Phormidium</taxon>
    </lineage>
</organism>
<accession>K9VTG8</accession>
<keyword evidence="2" id="KW-1185">Reference proteome</keyword>
<reference evidence="1 2" key="1">
    <citation type="submission" date="2012-05" db="EMBL/GenBank/DDBJ databases">
        <title>Finished plasmid 3 of genome of Oscillatoria sp. PCC 7112.</title>
        <authorList>
            <consortium name="US DOE Joint Genome Institute"/>
            <person name="Gugger M."/>
            <person name="Coursin T."/>
            <person name="Rippka R."/>
            <person name="Tandeau De Marsac N."/>
            <person name="Huntemann M."/>
            <person name="Wei C.-L."/>
            <person name="Han J."/>
            <person name="Detter J.C."/>
            <person name="Han C."/>
            <person name="Tapia R."/>
            <person name="Davenport K."/>
            <person name="Daligault H."/>
            <person name="Erkkila T."/>
            <person name="Gu W."/>
            <person name="Munk A.C.C."/>
            <person name="Teshima H."/>
            <person name="Xu Y."/>
            <person name="Chain P."/>
            <person name="Chen A."/>
            <person name="Krypides N."/>
            <person name="Mavromatis K."/>
            <person name="Markowitz V."/>
            <person name="Szeto E."/>
            <person name="Ivanova N."/>
            <person name="Mikhailova N."/>
            <person name="Ovchinnikova G."/>
            <person name="Pagani I."/>
            <person name="Pati A."/>
            <person name="Goodwin L."/>
            <person name="Peters L."/>
            <person name="Pitluck S."/>
            <person name="Woyke T."/>
            <person name="Kerfeld C."/>
        </authorList>
    </citation>
    <scope>NUCLEOTIDE SEQUENCE [LARGE SCALE GENOMIC DNA]</scope>
    <source>
        <strain evidence="1 2">PCC 7112</strain>
        <plasmid evidence="1 2">pOSC7112.03</plasmid>
    </source>
</reference>
<proteinExistence type="predicted"/>
<dbReference type="RefSeq" id="WP_015179823.1">
    <property type="nucleotide sequence ID" value="NC_019731.1"/>
</dbReference>
<dbReference type="KEGG" id="oni:Osc7112_6763"/>
<keyword evidence="1" id="KW-0614">Plasmid</keyword>
<dbReference type="AlphaFoldDB" id="K9VTG8"/>
<evidence type="ECO:0000313" key="2">
    <source>
        <dbReference type="Proteomes" id="UP000010478"/>
    </source>
</evidence>
<gene>
    <name evidence="1" type="ORF">Osc7112_6763</name>
</gene>
<dbReference type="OrthoDB" id="9766710at2"/>
<geneLocation type="plasmid" evidence="1 2">
    <name>pOSC7112.03</name>
</geneLocation>
<dbReference type="InterPro" id="IPR011990">
    <property type="entry name" value="TPR-like_helical_dom_sf"/>
</dbReference>
<dbReference type="Gene3D" id="1.25.40.10">
    <property type="entry name" value="Tetratricopeptide repeat domain"/>
    <property type="match status" value="2"/>
</dbReference>
<dbReference type="Proteomes" id="UP000010478">
    <property type="component" value="Plasmid pOSC7112.03"/>
</dbReference>
<dbReference type="EMBL" id="CP003617">
    <property type="protein sequence ID" value="AFZ10859.1"/>
    <property type="molecule type" value="Genomic_DNA"/>
</dbReference>
<sequence length="360" mass="42722">MTEFSFPLLDVKAVNPVEARRLFEQGNHFWFEEGCYCQVLPLYLEALKYDSTDPVMLYQLAVVLRAFERFDEAALALDVASLHQILLNKIGRKQFDRRKKWLLKHLYNIPPLPIPAIEIDLKQFLSESFHCNEWLEIAIAASERRMFLLAAIAYDRSLPFSESQKTWEGENARLNNHRDRAMLNNMRPSARQLFEKANHFWFKEGRYHLVLPIYQEALKYDPTDPVMLYQLAVVLRAFERFDEAMQALDLASLHQNRLGEKGRELFATRKEWLLQPPSYRPPLPIPAWEIDLKQLYSMNFNRNNWSVISAAAEDRRMFLLAYETYIEGKGWYDSEILKEEEELRRENESDRSNLNYMRRD</sequence>
<protein>
    <submittedName>
        <fullName evidence="1">Uncharacterized protein</fullName>
    </submittedName>
</protein>
<evidence type="ECO:0000313" key="1">
    <source>
        <dbReference type="EMBL" id="AFZ10859.1"/>
    </source>
</evidence>
<dbReference type="Pfam" id="PF14559">
    <property type="entry name" value="TPR_19"/>
    <property type="match status" value="1"/>
</dbReference>